<sequence>MRQKHLLRLLSGAAFLALASIFGASQSFAEEKAAVEESKPFDVDSVNSFSGAFLAARTADVDHDLDVATRLYRTALEFEPDNVEVKQRLMITLLMNGEFDEGVKLAEELKSDSSVERITTIARAVEAIRKREYRHAQKILNYDGPNDLDRLMNGLLLGWAKAGEGKPKEAIAGISAMEGPEWFKIFKSYNEGAIALAAGDKSTARSKLNDAVLDREGGTAAPDTFMRAVVALAKLEARDGNKRKALDAVAVGEGFINNYAPLKALRKSIEDGKPQEQQVRSAAQGAAAVLFSIGAALNREGAEDIVSLYLQTARALDPESADILVMLGGIAENLKKPERAIALYKSVPENSPMRRLSEMQLGLSLASIGKVEEAKKHLKALIDLDPKDVRSYIAYGSVLSDAKDYKEMGLVYDRAVEAIGPVPQRGDWTIFFQRGIAYERQKIWAKAEPSFKKALELNPEQPQVLNYLGYSWVDMNINLEEGLGMIRKAVELKPDDGYIVDSLGWAYYRMNRFDDAVTELERAAELMAGDATINDHLGDAYWRVGRKLEAVFQWNQALALKPEEAEIPKIKAKIERGLPPLETRVPAAAETVPEKVAPNVAAGKKS</sequence>
<evidence type="ECO:0000256" key="4">
    <source>
        <dbReference type="SAM" id="MobiDB-lite"/>
    </source>
</evidence>
<dbReference type="SUPFAM" id="SSF48452">
    <property type="entry name" value="TPR-like"/>
    <property type="match status" value="2"/>
</dbReference>
<evidence type="ECO:0000256" key="3">
    <source>
        <dbReference type="PROSITE-ProRule" id="PRU00339"/>
    </source>
</evidence>
<dbReference type="InterPro" id="IPR011990">
    <property type="entry name" value="TPR-like_helical_dom_sf"/>
</dbReference>
<dbReference type="PROSITE" id="PS50005">
    <property type="entry name" value="TPR"/>
    <property type="match status" value="3"/>
</dbReference>
<evidence type="ECO:0000313" key="7">
    <source>
        <dbReference type="Proteomes" id="UP000585507"/>
    </source>
</evidence>
<evidence type="ECO:0000256" key="2">
    <source>
        <dbReference type="ARBA" id="ARBA00022803"/>
    </source>
</evidence>
<feature type="region of interest" description="Disordered" evidence="4">
    <location>
        <begin position="585"/>
        <end position="606"/>
    </location>
</feature>
<dbReference type="Gene3D" id="1.25.40.10">
    <property type="entry name" value="Tetratricopeptide repeat domain"/>
    <property type="match status" value="2"/>
</dbReference>
<protein>
    <submittedName>
        <fullName evidence="6">Tetratricopeptide (TPR) repeat protein</fullName>
    </submittedName>
</protein>
<evidence type="ECO:0000256" key="1">
    <source>
        <dbReference type="ARBA" id="ARBA00022737"/>
    </source>
</evidence>
<gene>
    <name evidence="6" type="ORF">GGD55_005340</name>
</gene>
<organism evidence="6 7">
    <name type="scientific">Rhizobium giardinii</name>
    <dbReference type="NCBI Taxonomy" id="56731"/>
    <lineage>
        <taxon>Bacteria</taxon>
        <taxon>Pseudomonadati</taxon>
        <taxon>Pseudomonadota</taxon>
        <taxon>Alphaproteobacteria</taxon>
        <taxon>Hyphomicrobiales</taxon>
        <taxon>Rhizobiaceae</taxon>
        <taxon>Rhizobium/Agrobacterium group</taxon>
        <taxon>Rhizobium</taxon>
    </lineage>
</organism>
<dbReference type="Pfam" id="PF07719">
    <property type="entry name" value="TPR_2"/>
    <property type="match status" value="1"/>
</dbReference>
<keyword evidence="5" id="KW-0732">Signal</keyword>
<feature type="chain" id="PRO_5030563494" evidence="5">
    <location>
        <begin position="30"/>
        <end position="606"/>
    </location>
</feature>
<dbReference type="InterPro" id="IPR019734">
    <property type="entry name" value="TPR_rpt"/>
</dbReference>
<dbReference type="Pfam" id="PF13432">
    <property type="entry name" value="TPR_16"/>
    <property type="match status" value="3"/>
</dbReference>
<feature type="repeat" description="TPR" evidence="3">
    <location>
        <begin position="428"/>
        <end position="461"/>
    </location>
</feature>
<reference evidence="6 7" key="1">
    <citation type="submission" date="2020-08" db="EMBL/GenBank/DDBJ databases">
        <title>Genomic Encyclopedia of Type Strains, Phase IV (KMG-V): Genome sequencing to study the core and pangenomes of soil and plant-associated prokaryotes.</title>
        <authorList>
            <person name="Whitman W."/>
        </authorList>
    </citation>
    <scope>NUCLEOTIDE SEQUENCE [LARGE SCALE GENOMIC DNA]</scope>
    <source>
        <strain evidence="6 7">SEMIA 4084</strain>
    </source>
</reference>
<accession>A0A7W8UFU0</accession>
<keyword evidence="2 3" id="KW-0802">TPR repeat</keyword>
<evidence type="ECO:0000256" key="5">
    <source>
        <dbReference type="SAM" id="SignalP"/>
    </source>
</evidence>
<evidence type="ECO:0000313" key="6">
    <source>
        <dbReference type="EMBL" id="MBB5538601.1"/>
    </source>
</evidence>
<comment type="caution">
    <text evidence="6">The sequence shown here is derived from an EMBL/GenBank/DDBJ whole genome shotgun (WGS) entry which is preliminary data.</text>
</comment>
<dbReference type="AlphaFoldDB" id="A0A7W8UFU0"/>
<feature type="repeat" description="TPR" evidence="3">
    <location>
        <begin position="355"/>
        <end position="388"/>
    </location>
</feature>
<keyword evidence="7" id="KW-1185">Reference proteome</keyword>
<dbReference type="PANTHER" id="PTHR12558">
    <property type="entry name" value="CELL DIVISION CYCLE 16,23,27"/>
    <property type="match status" value="1"/>
</dbReference>
<proteinExistence type="predicted"/>
<keyword evidence="1" id="KW-0677">Repeat</keyword>
<dbReference type="SMART" id="SM00028">
    <property type="entry name" value="TPR"/>
    <property type="match status" value="7"/>
</dbReference>
<dbReference type="PANTHER" id="PTHR12558:SF13">
    <property type="entry name" value="CELL DIVISION CYCLE PROTEIN 27 HOMOLOG"/>
    <property type="match status" value="1"/>
</dbReference>
<name>A0A7W8UFU0_9HYPH</name>
<feature type="signal peptide" evidence="5">
    <location>
        <begin position="1"/>
        <end position="29"/>
    </location>
</feature>
<feature type="repeat" description="TPR" evidence="3">
    <location>
        <begin position="531"/>
        <end position="564"/>
    </location>
</feature>
<dbReference type="InterPro" id="IPR013105">
    <property type="entry name" value="TPR_2"/>
</dbReference>
<dbReference type="EMBL" id="JACHBK010000014">
    <property type="protein sequence ID" value="MBB5538601.1"/>
    <property type="molecule type" value="Genomic_DNA"/>
</dbReference>
<dbReference type="RefSeq" id="WP_018330065.1">
    <property type="nucleotide sequence ID" value="NZ_JACHBK010000014.1"/>
</dbReference>
<dbReference type="Proteomes" id="UP000585507">
    <property type="component" value="Unassembled WGS sequence"/>
</dbReference>